<dbReference type="PROSITE" id="PS51257">
    <property type="entry name" value="PROKAR_LIPOPROTEIN"/>
    <property type="match status" value="1"/>
</dbReference>
<protein>
    <recommendedName>
        <fullName evidence="3">beta-glucosidase</fullName>
        <ecNumber evidence="3">3.2.1.21</ecNumber>
    </recommendedName>
</protein>
<dbReference type="PRINTS" id="PR00133">
    <property type="entry name" value="GLHYDRLASE3"/>
</dbReference>
<evidence type="ECO:0000313" key="13">
    <source>
        <dbReference type="Proteomes" id="UP000601768"/>
    </source>
</evidence>
<dbReference type="Pfam" id="PF01915">
    <property type="entry name" value="Glyco_hydro_3_C"/>
    <property type="match status" value="1"/>
</dbReference>
<dbReference type="InterPro" id="IPR036881">
    <property type="entry name" value="Glyco_hydro_3_C_sf"/>
</dbReference>
<name>A0A8J6IVE7_9ALTE</name>
<dbReference type="InterPro" id="IPR001547">
    <property type="entry name" value="Glyco_hydro_5"/>
</dbReference>
<dbReference type="PANTHER" id="PTHR30620">
    <property type="entry name" value="PERIPLASMIC BETA-GLUCOSIDASE-RELATED"/>
    <property type="match status" value="1"/>
</dbReference>
<dbReference type="Pfam" id="PF00933">
    <property type="entry name" value="Glyco_hydro_3"/>
    <property type="match status" value="1"/>
</dbReference>
<evidence type="ECO:0000256" key="3">
    <source>
        <dbReference type="ARBA" id="ARBA00012744"/>
    </source>
</evidence>
<keyword evidence="5 7" id="KW-0378">Hydrolase</keyword>
<reference evidence="12" key="2">
    <citation type="submission" date="2020-08" db="EMBL/GenBank/DDBJ databases">
        <authorList>
            <person name="Lai Q."/>
        </authorList>
    </citation>
    <scope>NUCLEOTIDE SEQUENCE</scope>
    <source>
        <strain evidence="12">S27-2</strain>
    </source>
</reference>
<dbReference type="PANTHER" id="PTHR30620:SF16">
    <property type="entry name" value="LYSOSOMAL BETA GLUCOSIDASE"/>
    <property type="match status" value="1"/>
</dbReference>
<feature type="signal peptide" evidence="8">
    <location>
        <begin position="1"/>
        <end position="24"/>
    </location>
</feature>
<comment type="caution">
    <text evidence="12">The sequence shown here is derived from an EMBL/GenBank/DDBJ whole genome shotgun (WGS) entry which is preliminary data.</text>
</comment>
<evidence type="ECO:0000256" key="2">
    <source>
        <dbReference type="ARBA" id="ARBA00005336"/>
    </source>
</evidence>
<reference evidence="12" key="1">
    <citation type="journal article" date="2018" name="Int. J. Syst. Evol. Microbiol.">
        <title>Neptunicella marina gen. nov., sp. nov., isolated from surface seawater.</title>
        <authorList>
            <person name="Liu X."/>
            <person name="Lai Q."/>
            <person name="Du Y."/>
            <person name="Zhang X."/>
            <person name="Liu Z."/>
            <person name="Sun F."/>
            <person name="Shao Z."/>
        </authorList>
    </citation>
    <scope>NUCLEOTIDE SEQUENCE</scope>
    <source>
        <strain evidence="12">S27-2</strain>
    </source>
</reference>
<feature type="domain" description="Glycoside hydrolase family 5" evidence="11">
    <location>
        <begin position="42"/>
        <end position="449"/>
    </location>
</feature>
<sequence>MKIKNRLVVAAILLLHLLTACSQADKAISQGQTKSTQASERAFVKVDAGKLTLQGKPYYFAGANFWQAALLGAAQKPGDRKQLIRELDALKANGISNLRILAVSESSQLTRALSPAVQSSPGQLQPYLLEGLDFLLAEMAKRDMKAVLVLNNFWQWSGGMAQYVAWNSNQSVFDPDVTGDWSGFIKNAAGFYSLEKAQQQYQSVIRQVIERQNTISGVTYKNDPTIMSWELANEPRPGADASDVANVSHYINWIDNTAKLIHQLAPKQLVTTGSEGIMGSWNDDSIYLKAHMLPSVDYITFHVWPKNWGWIDIKSPDTSYDQALQKAKDYAAKHIQFAAQLNKPVVMEEFGLERDGGSFKPAAGTNWRDKFFSDLYQYWYQAAKAGANIGGSNFWAWSGEARNNREDSVWQTGDAFLADPPHEPQGLNSVFDTDKSTLAVIKQHAEKMAGLANQPTIAQKVDALISKMSLAEKIGQMTQAERNHATPQDVKDYFLGSILNGGGSVPGNNTPQDWREMIDAYQHAALSTRLGIPFIYGTDAVHGHGNGKNTTLFPHNVGLGAMRNPQLMEQIGRITAAETTAFGVHWNFGPALCVSRDERWGRAYECYGEQPEIGESYAGLYVHGSQATGQMLATAKHWVGDGGTTYGTGDHEYIIDRGDTRVSMDELRNIHIAPYLPAFEQHVGSVMFSYSSVNGVKMHENTHLNNEILKGELGFDGFVVSDWQAIEEVRGETNRERIVRSINAGLDMAMEPEFWKEFIQDLTAAVNDGEVPISRIDDAVRRILTQKYKLGLFERPYSADRSVPAELAVGTDEHRAVAREAVAESLVMLKNDNNLLPFKKDASIFVAGSHANNIGLQSGGWSIQWQGEKQSNNQGTTILAGIKQQASNVTFSEDGSGAKGHDVAIVVVGEDPYAEGWGDYNVPPCQYCQPLTLKPEQVETLKRVKASGVPMLVILISGRPLLIADQIGDWDALVAAWLPGTEGAGVADVLFGEHAMGGKLSVSWPRTLQQIPINVGDKNYDPLFEYGFGLTYEKTMTNQQ</sequence>
<evidence type="ECO:0000256" key="4">
    <source>
        <dbReference type="ARBA" id="ARBA00022729"/>
    </source>
</evidence>
<proteinExistence type="inferred from homology"/>
<dbReference type="GO" id="GO:0008422">
    <property type="term" value="F:beta-glucosidase activity"/>
    <property type="evidence" value="ECO:0007669"/>
    <property type="project" value="UniProtKB-EC"/>
</dbReference>
<dbReference type="AlphaFoldDB" id="A0A8J6IVE7"/>
<evidence type="ECO:0000259" key="9">
    <source>
        <dbReference type="Pfam" id="PF00933"/>
    </source>
</evidence>
<dbReference type="PROSITE" id="PS00775">
    <property type="entry name" value="GLYCOSYL_HYDROL_F3"/>
    <property type="match status" value="1"/>
</dbReference>
<dbReference type="EMBL" id="JACNEP010000006">
    <property type="protein sequence ID" value="MBC3766198.1"/>
    <property type="molecule type" value="Genomic_DNA"/>
</dbReference>
<dbReference type="EC" id="3.2.1.21" evidence="3"/>
<dbReference type="InterPro" id="IPR001764">
    <property type="entry name" value="Glyco_hydro_3_N"/>
</dbReference>
<evidence type="ECO:0000256" key="1">
    <source>
        <dbReference type="ARBA" id="ARBA00000448"/>
    </source>
</evidence>
<comment type="catalytic activity">
    <reaction evidence="1">
        <text>Hydrolysis of terminal, non-reducing beta-D-glucosyl residues with release of beta-D-glucose.</text>
        <dbReference type="EC" id="3.2.1.21"/>
    </reaction>
</comment>
<dbReference type="RefSeq" id="WP_186506668.1">
    <property type="nucleotide sequence ID" value="NZ_JACNEP010000006.1"/>
</dbReference>
<evidence type="ECO:0000259" key="11">
    <source>
        <dbReference type="Pfam" id="PF26410"/>
    </source>
</evidence>
<accession>A0A8J6IVE7</accession>
<dbReference type="Proteomes" id="UP000601768">
    <property type="component" value="Unassembled WGS sequence"/>
</dbReference>
<dbReference type="Pfam" id="PF26410">
    <property type="entry name" value="GH5_mannosidase"/>
    <property type="match status" value="1"/>
</dbReference>
<organism evidence="12 13">
    <name type="scientific">Neptunicella marina</name>
    <dbReference type="NCBI Taxonomy" id="2125989"/>
    <lineage>
        <taxon>Bacteria</taxon>
        <taxon>Pseudomonadati</taxon>
        <taxon>Pseudomonadota</taxon>
        <taxon>Gammaproteobacteria</taxon>
        <taxon>Alteromonadales</taxon>
        <taxon>Alteromonadaceae</taxon>
        <taxon>Neptunicella</taxon>
    </lineage>
</organism>
<feature type="domain" description="Glycoside hydrolase family 3 N-terminal" evidence="9">
    <location>
        <begin position="470"/>
        <end position="785"/>
    </location>
</feature>
<feature type="domain" description="Glycoside hydrolase family 3 C-terminal" evidence="10">
    <location>
        <begin position="826"/>
        <end position="1032"/>
    </location>
</feature>
<dbReference type="InterPro" id="IPR051915">
    <property type="entry name" value="Cellulose_Degrad_GH3"/>
</dbReference>
<gene>
    <name evidence="12" type="ORF">H8B19_09925</name>
</gene>
<dbReference type="SUPFAM" id="SSF52279">
    <property type="entry name" value="Beta-D-glucan exohydrolase, C-terminal domain"/>
    <property type="match status" value="1"/>
</dbReference>
<dbReference type="InterPro" id="IPR002772">
    <property type="entry name" value="Glyco_hydro_3_C"/>
</dbReference>
<evidence type="ECO:0000256" key="6">
    <source>
        <dbReference type="ARBA" id="ARBA00023295"/>
    </source>
</evidence>
<feature type="chain" id="PRO_5035281989" description="beta-glucosidase" evidence="8">
    <location>
        <begin position="25"/>
        <end position="1040"/>
    </location>
</feature>
<evidence type="ECO:0000256" key="8">
    <source>
        <dbReference type="SAM" id="SignalP"/>
    </source>
</evidence>
<keyword evidence="4 8" id="KW-0732">Signal</keyword>
<dbReference type="Gene3D" id="3.40.50.1700">
    <property type="entry name" value="Glycoside hydrolase family 3 C-terminal domain"/>
    <property type="match status" value="1"/>
</dbReference>
<dbReference type="InterPro" id="IPR017853">
    <property type="entry name" value="GH"/>
</dbReference>
<evidence type="ECO:0000256" key="7">
    <source>
        <dbReference type="RuleBase" id="RU361161"/>
    </source>
</evidence>
<evidence type="ECO:0000259" key="10">
    <source>
        <dbReference type="Pfam" id="PF01915"/>
    </source>
</evidence>
<evidence type="ECO:0000256" key="5">
    <source>
        <dbReference type="ARBA" id="ARBA00022801"/>
    </source>
</evidence>
<evidence type="ECO:0000313" key="12">
    <source>
        <dbReference type="EMBL" id="MBC3766198.1"/>
    </source>
</evidence>
<dbReference type="GO" id="GO:0009251">
    <property type="term" value="P:glucan catabolic process"/>
    <property type="evidence" value="ECO:0007669"/>
    <property type="project" value="TreeGrafter"/>
</dbReference>
<dbReference type="InterPro" id="IPR036962">
    <property type="entry name" value="Glyco_hydro_3_N_sf"/>
</dbReference>
<dbReference type="InterPro" id="IPR019800">
    <property type="entry name" value="Glyco_hydro_3_AS"/>
</dbReference>
<dbReference type="Gene3D" id="3.20.20.80">
    <property type="entry name" value="Glycosidases"/>
    <property type="match status" value="1"/>
</dbReference>
<dbReference type="SUPFAM" id="SSF51445">
    <property type="entry name" value="(Trans)glycosidases"/>
    <property type="match status" value="2"/>
</dbReference>
<dbReference type="Gene3D" id="3.20.20.300">
    <property type="entry name" value="Glycoside hydrolase, family 3, N-terminal domain"/>
    <property type="match status" value="1"/>
</dbReference>
<keyword evidence="13" id="KW-1185">Reference proteome</keyword>
<keyword evidence="6 7" id="KW-0326">Glycosidase</keyword>
<comment type="similarity">
    <text evidence="2 7">Belongs to the glycosyl hydrolase 3 family.</text>
</comment>